<dbReference type="InterPro" id="IPR011055">
    <property type="entry name" value="Dup_hybrid_motif"/>
</dbReference>
<dbReference type="PANTHER" id="PTHR21666">
    <property type="entry name" value="PEPTIDASE-RELATED"/>
    <property type="match status" value="1"/>
</dbReference>
<evidence type="ECO:0000313" key="5">
    <source>
        <dbReference type="Proteomes" id="UP001446205"/>
    </source>
</evidence>
<name>A0ABU9D8B4_9PROT</name>
<accession>A0ABU9D8B4</accession>
<sequence>MKFGFAIAAIALNLSAMSLASASEYPFKVTSEKSTQGTAIAAVNDGRFPVDLRLHLGSIAGEHAEPVKILIPAHTRLEVTVLPTAAEQTSAASAYQYNWSIGDPAAEQNAEALYRLPFADGKQYRISQAHGGPVITHNTPDSYYAVDIAMPRGADILAARAGVVTDTESQFGDGGKSEEFRKKANYVRILHDDGTWAEYFHLQKDSVTVQAGQRVEAGMKIGEAGTSGFSDGPHLHFSIQKNVSGRITSLPFRFFTPARGAFAAVAGEKIQADYTSLATAPVDPLAPDTGTATGNPAQDSDQAVGRAE</sequence>
<dbReference type="InterPro" id="IPR050570">
    <property type="entry name" value="Cell_wall_metabolism_enzyme"/>
</dbReference>
<dbReference type="EC" id="3.4.-.-" evidence="4"/>
<dbReference type="EMBL" id="JBBPCO010000007">
    <property type="protein sequence ID" value="MEK8089768.1"/>
    <property type="molecule type" value="Genomic_DNA"/>
</dbReference>
<dbReference type="Gene3D" id="2.70.70.10">
    <property type="entry name" value="Glucose Permease (Domain IIA)"/>
    <property type="match status" value="1"/>
</dbReference>
<dbReference type="SUPFAM" id="SSF51261">
    <property type="entry name" value="Duplicated hybrid motif"/>
    <property type="match status" value="1"/>
</dbReference>
<reference evidence="4 5" key="1">
    <citation type="submission" date="2024-04" db="EMBL/GenBank/DDBJ databases">
        <authorList>
            <person name="Abashina T."/>
            <person name="Shaikin A."/>
        </authorList>
    </citation>
    <scope>NUCLEOTIDE SEQUENCE [LARGE SCALE GENOMIC DNA]</scope>
    <source>
        <strain evidence="4 5">AAFK</strain>
    </source>
</reference>
<evidence type="ECO:0000259" key="3">
    <source>
        <dbReference type="Pfam" id="PF01551"/>
    </source>
</evidence>
<feature type="chain" id="PRO_5047260627" evidence="2">
    <location>
        <begin position="23"/>
        <end position="308"/>
    </location>
</feature>
<keyword evidence="5" id="KW-1185">Reference proteome</keyword>
<evidence type="ECO:0000256" key="1">
    <source>
        <dbReference type="SAM" id="MobiDB-lite"/>
    </source>
</evidence>
<feature type="region of interest" description="Disordered" evidence="1">
    <location>
        <begin position="280"/>
        <end position="308"/>
    </location>
</feature>
<dbReference type="InterPro" id="IPR016047">
    <property type="entry name" value="M23ase_b-sheet_dom"/>
</dbReference>
<gene>
    <name evidence="4" type="ORF">WOB96_08295</name>
</gene>
<keyword evidence="4" id="KW-0378">Hydrolase</keyword>
<proteinExistence type="predicted"/>
<keyword evidence="2" id="KW-0732">Signal</keyword>
<feature type="signal peptide" evidence="2">
    <location>
        <begin position="1"/>
        <end position="22"/>
    </location>
</feature>
<dbReference type="Proteomes" id="UP001446205">
    <property type="component" value="Unassembled WGS sequence"/>
</dbReference>
<dbReference type="CDD" id="cd12797">
    <property type="entry name" value="M23_peptidase"/>
    <property type="match status" value="1"/>
</dbReference>
<dbReference type="RefSeq" id="WP_341370825.1">
    <property type="nucleotide sequence ID" value="NZ_JBBPCO010000007.1"/>
</dbReference>
<evidence type="ECO:0000313" key="4">
    <source>
        <dbReference type="EMBL" id="MEK8089768.1"/>
    </source>
</evidence>
<dbReference type="PANTHER" id="PTHR21666:SF294">
    <property type="entry name" value="PEPTIDASE M23"/>
    <property type="match status" value="1"/>
</dbReference>
<organism evidence="4 5">
    <name type="scientific">Thermithiobacillus plumbiphilus</name>
    <dbReference type="NCBI Taxonomy" id="1729899"/>
    <lineage>
        <taxon>Bacteria</taxon>
        <taxon>Pseudomonadati</taxon>
        <taxon>Pseudomonadota</taxon>
        <taxon>Acidithiobacillia</taxon>
        <taxon>Acidithiobacillales</taxon>
        <taxon>Thermithiobacillaceae</taxon>
        <taxon>Thermithiobacillus</taxon>
    </lineage>
</organism>
<dbReference type="GO" id="GO:0016787">
    <property type="term" value="F:hydrolase activity"/>
    <property type="evidence" value="ECO:0007669"/>
    <property type="project" value="UniProtKB-KW"/>
</dbReference>
<evidence type="ECO:0000256" key="2">
    <source>
        <dbReference type="SAM" id="SignalP"/>
    </source>
</evidence>
<feature type="compositionally biased region" description="Polar residues" evidence="1">
    <location>
        <begin position="290"/>
        <end position="301"/>
    </location>
</feature>
<dbReference type="Pfam" id="PF01551">
    <property type="entry name" value="Peptidase_M23"/>
    <property type="match status" value="1"/>
</dbReference>
<comment type="caution">
    <text evidence="4">The sequence shown here is derived from an EMBL/GenBank/DDBJ whole genome shotgun (WGS) entry which is preliminary data.</text>
</comment>
<protein>
    <submittedName>
        <fullName evidence="4">M23 family metallopeptidase</fullName>
        <ecNumber evidence="4">3.4.-.-</ecNumber>
    </submittedName>
</protein>
<feature type="domain" description="M23ase beta-sheet core" evidence="3">
    <location>
        <begin position="144"/>
        <end position="242"/>
    </location>
</feature>